<keyword evidence="2" id="KW-1185">Reference proteome</keyword>
<reference evidence="1 2" key="1">
    <citation type="journal article" date="2019" name="Commun. Biol.">
        <title>The bagworm genome reveals a unique fibroin gene that provides high tensile strength.</title>
        <authorList>
            <person name="Kono N."/>
            <person name="Nakamura H."/>
            <person name="Ohtoshi R."/>
            <person name="Tomita M."/>
            <person name="Numata K."/>
            <person name="Arakawa K."/>
        </authorList>
    </citation>
    <scope>NUCLEOTIDE SEQUENCE [LARGE SCALE GENOMIC DNA]</scope>
</reference>
<accession>A0A4C1YNZ2</accession>
<name>A0A4C1YNZ2_EUMVA</name>
<evidence type="ECO:0000313" key="1">
    <source>
        <dbReference type="EMBL" id="GBP76723.1"/>
    </source>
</evidence>
<gene>
    <name evidence="1" type="ORF">EVAR_11830_1</name>
</gene>
<dbReference type="Proteomes" id="UP000299102">
    <property type="component" value="Unassembled WGS sequence"/>
</dbReference>
<dbReference type="EMBL" id="BGZK01001301">
    <property type="protein sequence ID" value="GBP76723.1"/>
    <property type="molecule type" value="Genomic_DNA"/>
</dbReference>
<sequence>MYECVWYRAVFTVWRRQLSYMRSSRVFTPAYYTVCTPSPRQVSAPSAGALPQDHAFNTDRLFSYFVCFYTHKRFVIDYRGRSHLSTKSNLWGRTCSSVAVIMPLPGAPLSPMTLLRCGNPERSQRFFAPLAPLCLLAALDAAVKAYWLTAGAVMFQAVFSPCESETPRAHGLPITGFCPHSSLHGDKGKKKSHPGCPK</sequence>
<proteinExistence type="predicted"/>
<dbReference type="AlphaFoldDB" id="A0A4C1YNZ2"/>
<comment type="caution">
    <text evidence="1">The sequence shown here is derived from an EMBL/GenBank/DDBJ whole genome shotgun (WGS) entry which is preliminary data.</text>
</comment>
<protein>
    <submittedName>
        <fullName evidence="1">Uncharacterized protein</fullName>
    </submittedName>
</protein>
<organism evidence="1 2">
    <name type="scientific">Eumeta variegata</name>
    <name type="common">Bagworm moth</name>
    <name type="synonym">Eumeta japonica</name>
    <dbReference type="NCBI Taxonomy" id="151549"/>
    <lineage>
        <taxon>Eukaryota</taxon>
        <taxon>Metazoa</taxon>
        <taxon>Ecdysozoa</taxon>
        <taxon>Arthropoda</taxon>
        <taxon>Hexapoda</taxon>
        <taxon>Insecta</taxon>
        <taxon>Pterygota</taxon>
        <taxon>Neoptera</taxon>
        <taxon>Endopterygota</taxon>
        <taxon>Lepidoptera</taxon>
        <taxon>Glossata</taxon>
        <taxon>Ditrysia</taxon>
        <taxon>Tineoidea</taxon>
        <taxon>Psychidae</taxon>
        <taxon>Oiketicinae</taxon>
        <taxon>Eumeta</taxon>
    </lineage>
</organism>
<evidence type="ECO:0000313" key="2">
    <source>
        <dbReference type="Proteomes" id="UP000299102"/>
    </source>
</evidence>